<dbReference type="GO" id="GO:0031267">
    <property type="term" value="F:small GTPase binding"/>
    <property type="evidence" value="ECO:0007669"/>
    <property type="project" value="TreeGrafter"/>
</dbReference>
<feature type="region of interest" description="Disordered" evidence="2">
    <location>
        <begin position="370"/>
        <end position="398"/>
    </location>
</feature>
<dbReference type="GO" id="GO:0099518">
    <property type="term" value="P:vesicle cytoskeletal trafficking"/>
    <property type="evidence" value="ECO:0007669"/>
    <property type="project" value="TreeGrafter"/>
</dbReference>
<feature type="compositionally biased region" description="Polar residues" evidence="2">
    <location>
        <begin position="137"/>
        <end position="166"/>
    </location>
</feature>
<sequence length="1154" mass="129345">MEADDPEGAKVTGGGEGMDVTAEVKDSTLPEQEQHDDTEKDAAGPGDREEEAATESSDETSQENSQPAIEEAETTEDAGRNLEESPNGDSVKENENSEGSTTAQRQDGDSLEDSEGGEDTIQSESSETESKDELQNTEDNMSTNKQADATSEDVTQVPASNRATSEVQDEEEPEAFQSTVTSGTVAATVGVEDTVQGNPTEYSELTEADQDNADGIGASEGFGNVVDVEEALDSPLTSTSLADSDQELDLAESLSNRTEGTVDDRNSLQQDDDLVEGDKMAVKHTEDQRYVGNKSSVPNDEQPMEEISLDDVQEEERKTEEPTQPMSPLEGCERTILRTEVEPEHTGSSVYSVSEGEDALLSELDAALQPATGPMGDPEKRNSEKTAAELPNGLRNDLSLTDAPEYAELKVKFETLMQSHTDQAVQLQSLSEDLQTKTGKLAVLSEEKDVLKAEMKTVVQERDTLKVDLNRLQSCATNEVHATRIRQLEASVLEHQKEAAVLKEKLGSHDAAAKRAITTLQREMGAKLAKAQQLYEDSVREKESMVIKYAKSESQLLDLTKVNETLDRRLKDAMREREGLVARLKQFHAESQKVRQQADTKESEVSARNKEMDKLKEEMNSHIIKVRWSQNKLKTETEAHRETKAELEKMRLKLKEAKEESEQIRRNCQEMIKTYQESEEVKSVSLDKQLKEKETQLMMQQHQRSEEKEVLENLKKELDALKHKYKGQLSENNSLKTKVACYEEERQKTEDMVRQYKDALGQQKSDNIGLQERMRQLEELQKQLDSTKQEKGQFQEQVRELRSTVSDQEASVTTSRAREQELLVFTEKLTAKNTQLTTENNTLQAKVDNLTMELRGLRQTLEELKTEKEKLSKELAEEQDLRSREAELLTQRLSEKSRAVEQLTIQIEDQKDEIKTLKRKHQQGVKDLTRQLQQAKKKLEAIEASQNEGKELSSSSRASSCTSLDKVSANGMPVSGSPPVQNAAAHASSEEDNVPAVSYKGPAATEQEDPYPNIDKSVLVERILKLQKAHARKNEKLEFMDDHITQMVDEVKKKTKIIQMYVMREEAGTLSTEFMDDNKTKFLARMARKGGIMASLYSGSPHDSEMTFDLSLEINRKLQAVLEDTLLKNITLKENLETLGDEIARLTRELAALK</sequence>
<dbReference type="Proteomes" id="UP000515135">
    <property type="component" value="Unplaced"/>
</dbReference>
<feature type="coiled-coil region" evidence="1">
    <location>
        <begin position="427"/>
        <end position="461"/>
    </location>
</feature>
<evidence type="ECO:0000313" key="4">
    <source>
        <dbReference type="RefSeq" id="XP_019626301.1"/>
    </source>
</evidence>
<dbReference type="AlphaFoldDB" id="A0A6P4Z9G2"/>
<dbReference type="PANTHER" id="PTHR18911">
    <property type="entry name" value="CTCL TUMOR ANTIGEN HD-CL-01"/>
    <property type="match status" value="1"/>
</dbReference>
<proteinExistence type="predicted"/>
<feature type="compositionally biased region" description="Acidic residues" evidence="2">
    <location>
        <begin position="48"/>
        <end position="61"/>
    </location>
</feature>
<dbReference type="InterPro" id="IPR038830">
    <property type="entry name" value="CCDC186"/>
</dbReference>
<organism evidence="3 4">
    <name type="scientific">Branchiostoma belcheri</name>
    <name type="common">Amphioxus</name>
    <dbReference type="NCBI Taxonomy" id="7741"/>
    <lineage>
        <taxon>Eukaryota</taxon>
        <taxon>Metazoa</taxon>
        <taxon>Chordata</taxon>
        <taxon>Cephalochordata</taxon>
        <taxon>Leptocardii</taxon>
        <taxon>Amphioxiformes</taxon>
        <taxon>Branchiostomatidae</taxon>
        <taxon>Branchiostoma</taxon>
    </lineage>
</organism>
<dbReference type="OrthoDB" id="5583482at2759"/>
<feature type="compositionally biased region" description="Low complexity" evidence="2">
    <location>
        <begin position="953"/>
        <end position="963"/>
    </location>
</feature>
<feature type="region of interest" description="Disordered" evidence="2">
    <location>
        <begin position="943"/>
        <end position="996"/>
    </location>
</feature>
<dbReference type="GeneID" id="109471435"/>
<evidence type="ECO:0000256" key="2">
    <source>
        <dbReference type="SAM" id="MobiDB-lite"/>
    </source>
</evidence>
<accession>A0A6P4Z9G2</accession>
<feature type="compositionally biased region" description="Basic and acidic residues" evidence="2">
    <location>
        <begin position="377"/>
        <end position="387"/>
    </location>
</feature>
<name>A0A6P4Z9G2_BRABE</name>
<feature type="compositionally biased region" description="Acidic residues" evidence="2">
    <location>
        <begin position="302"/>
        <end position="314"/>
    </location>
</feature>
<keyword evidence="1" id="KW-0175">Coiled coil</keyword>
<dbReference type="RefSeq" id="XP_019626301.1">
    <property type="nucleotide sequence ID" value="XM_019770742.1"/>
</dbReference>
<gene>
    <name evidence="4 5" type="primary">LOC109471435</name>
</gene>
<evidence type="ECO:0000256" key="1">
    <source>
        <dbReference type="SAM" id="Coils"/>
    </source>
</evidence>
<evidence type="ECO:0000313" key="3">
    <source>
        <dbReference type="Proteomes" id="UP000515135"/>
    </source>
</evidence>
<reference evidence="4 5" key="1">
    <citation type="submission" date="2025-04" db="UniProtKB">
        <authorList>
            <consortium name="RefSeq"/>
        </authorList>
    </citation>
    <scope>IDENTIFICATION</scope>
    <source>
        <tissue evidence="4 5">Gonad</tissue>
    </source>
</reference>
<dbReference type="RefSeq" id="XP_019626302.1">
    <property type="nucleotide sequence ID" value="XM_019770743.1"/>
</dbReference>
<dbReference type="PANTHER" id="PTHR18911:SF5">
    <property type="entry name" value="COILED-COIL DOMAIN-CONTAINING PROTEIN 186"/>
    <property type="match status" value="1"/>
</dbReference>
<evidence type="ECO:0000313" key="5">
    <source>
        <dbReference type="RefSeq" id="XP_019626302.1"/>
    </source>
</evidence>
<feature type="compositionally biased region" description="Basic and acidic residues" evidence="2">
    <location>
        <begin position="276"/>
        <end position="289"/>
    </location>
</feature>
<feature type="region of interest" description="Disordered" evidence="2">
    <location>
        <begin position="1"/>
        <end position="332"/>
    </location>
</feature>
<dbReference type="KEGG" id="bbel:109471435"/>
<feature type="compositionally biased region" description="Acidic residues" evidence="2">
    <location>
        <begin position="109"/>
        <end position="118"/>
    </location>
</feature>
<feature type="compositionally biased region" description="Basic and acidic residues" evidence="2">
    <location>
        <begin position="22"/>
        <end position="42"/>
    </location>
</feature>
<protein>
    <submittedName>
        <fullName evidence="4 5">Coiled-coil domain-containing protein 186-like isoform X1</fullName>
    </submittedName>
</protein>
<keyword evidence="3" id="KW-1185">Reference proteome</keyword>
<feature type="compositionally biased region" description="Low complexity" evidence="2">
    <location>
        <begin position="178"/>
        <end position="191"/>
    </location>
</feature>
<dbReference type="GO" id="GO:0005802">
    <property type="term" value="C:trans-Golgi network"/>
    <property type="evidence" value="ECO:0007669"/>
    <property type="project" value="TreeGrafter"/>
</dbReference>